<dbReference type="EMBL" id="JARJCN010000017">
    <property type="protein sequence ID" value="KAJ7092840.1"/>
    <property type="molecule type" value="Genomic_DNA"/>
</dbReference>
<evidence type="ECO:0000313" key="3">
    <source>
        <dbReference type="EMBL" id="KAJ7092840.1"/>
    </source>
</evidence>
<gene>
    <name evidence="2" type="ORF">B0H15DRAFT_799303</name>
    <name evidence="3" type="ORF">B0H15DRAFT_799309</name>
</gene>
<keyword evidence="4" id="KW-1185">Reference proteome</keyword>
<feature type="compositionally biased region" description="Polar residues" evidence="1">
    <location>
        <begin position="771"/>
        <end position="782"/>
    </location>
</feature>
<feature type="compositionally biased region" description="Basic residues" evidence="1">
    <location>
        <begin position="432"/>
        <end position="458"/>
    </location>
</feature>
<name>A0AAD6U9V8_9AGAR</name>
<proteinExistence type="predicted"/>
<evidence type="ECO:0000313" key="4">
    <source>
        <dbReference type="Proteomes" id="UP001222325"/>
    </source>
</evidence>
<sequence>MSSKSPSAYLWTPRLHPYEEDKKLWLEEPIHSVFHAQLAMRATRGVTGHNWEALCAKLQSTPQRMEDAMDWLAFCIGEDVALKIPGDAGRQILEVMLDVLYLRYLHSGGEEGEAQALGVLLKSQLTSFRTYRDIPAEFCFIDDIEEREPWVDTDSESESGSGSDYTMSDPGSDYAMSEAGNIEGLEELVLDFCQAPQEEGIPALPKRPLLLEPAATLPYLWFQHLQTFFYPPTTNLHIPRSKTHVVYDLIDMRKLQKRVWKTEEFQAALKNSGLLGKLYDVSEPGNLIETSHPDVEQSFRFYNWKASYPQMICEWTPATITVEEYEARKPKPDPNYRFTEADALDLLNTDPSKTLLQSLHPKLVSVIRETSSHRTTLISIRQEIWRSLPRADKPSVNTYPGIEAEEEAEAEMDEDEDAKSVTAPTMTEKSSKGAKRNAKKREKKKKGERLEKLRRRKERREMGVVETSCPRCQHEPMANHCMREVQVFRQAYAKGLDGAALTCAPPGDRLKPRGGKDGRKPFDRYVDPRELGIQWYHPRPDVYHRWYPGMGKTSDVGGVRYNAMSPKTLEQMIDNHRRVRVRAVRRRDAMQAWAHGSMTAVGTRQATGGRQADTYAPYACHKGDTDDDIKALFRHAVDADVLVEIGATIIPSLRADIIAVSNTSEVGRLGHYGLTSFYCSNYISAVHPDYDFGRGDLGHKPKKQGKGKGKGNQQFDPVGGCSPCVQLEQSGTDKSQHEWDFALPEWGVAYETCANTVWCFNGRHRHGSVHPSESSYNNQAASKGNHPTKRKKDVERAEFHRQQYKMRFYSLLLILGAPSQFHRPSTVAQPIPTQNVALVLVRRTREATTVLPRWTRAAAGEGHHSYPSHAQCEIELELQWSSMIFALLQLANGRIDFVGARSPGKMLYSLGYCTPLIPFIPICARLSA</sequence>
<feature type="region of interest" description="Disordered" evidence="1">
    <location>
        <begin position="769"/>
        <end position="795"/>
    </location>
</feature>
<dbReference type="EMBL" id="JARJCN010000017">
    <property type="protein sequence ID" value="KAJ7092831.1"/>
    <property type="molecule type" value="Genomic_DNA"/>
</dbReference>
<reference evidence="3" key="1">
    <citation type="submission" date="2023-03" db="EMBL/GenBank/DDBJ databases">
        <title>Massive genome expansion in bonnet fungi (Mycena s.s.) driven by repeated elements and novel gene families across ecological guilds.</title>
        <authorList>
            <consortium name="Lawrence Berkeley National Laboratory"/>
            <person name="Harder C.B."/>
            <person name="Miyauchi S."/>
            <person name="Viragh M."/>
            <person name="Kuo A."/>
            <person name="Thoen E."/>
            <person name="Andreopoulos B."/>
            <person name="Lu D."/>
            <person name="Skrede I."/>
            <person name="Drula E."/>
            <person name="Henrissat B."/>
            <person name="Morin E."/>
            <person name="Kohler A."/>
            <person name="Barry K."/>
            <person name="LaButti K."/>
            <person name="Morin E."/>
            <person name="Salamov A."/>
            <person name="Lipzen A."/>
            <person name="Mereny Z."/>
            <person name="Hegedus B."/>
            <person name="Baldrian P."/>
            <person name="Stursova M."/>
            <person name="Weitz H."/>
            <person name="Taylor A."/>
            <person name="Grigoriev I.V."/>
            <person name="Nagy L.G."/>
            <person name="Martin F."/>
            <person name="Kauserud H."/>
        </authorList>
    </citation>
    <scope>NUCLEOTIDE SEQUENCE</scope>
    <source>
        <strain evidence="3">CBHHK173m</strain>
    </source>
</reference>
<evidence type="ECO:0000313" key="2">
    <source>
        <dbReference type="EMBL" id="KAJ7092831.1"/>
    </source>
</evidence>
<dbReference type="AlphaFoldDB" id="A0AAD6U9V8"/>
<feature type="compositionally biased region" description="Acidic residues" evidence="1">
    <location>
        <begin position="406"/>
        <end position="417"/>
    </location>
</feature>
<feature type="region of interest" description="Disordered" evidence="1">
    <location>
        <begin position="406"/>
        <end position="462"/>
    </location>
</feature>
<organism evidence="3 4">
    <name type="scientific">Mycena belliarum</name>
    <dbReference type="NCBI Taxonomy" id="1033014"/>
    <lineage>
        <taxon>Eukaryota</taxon>
        <taxon>Fungi</taxon>
        <taxon>Dikarya</taxon>
        <taxon>Basidiomycota</taxon>
        <taxon>Agaricomycotina</taxon>
        <taxon>Agaricomycetes</taxon>
        <taxon>Agaricomycetidae</taxon>
        <taxon>Agaricales</taxon>
        <taxon>Marasmiineae</taxon>
        <taxon>Mycenaceae</taxon>
        <taxon>Mycena</taxon>
    </lineage>
</organism>
<comment type="caution">
    <text evidence="3">The sequence shown here is derived from an EMBL/GenBank/DDBJ whole genome shotgun (WGS) entry which is preliminary data.</text>
</comment>
<accession>A0AAD6U9V8</accession>
<feature type="region of interest" description="Disordered" evidence="1">
    <location>
        <begin position="150"/>
        <end position="173"/>
    </location>
</feature>
<protein>
    <submittedName>
        <fullName evidence="3">Uncharacterized protein</fullName>
    </submittedName>
</protein>
<evidence type="ECO:0000256" key="1">
    <source>
        <dbReference type="SAM" id="MobiDB-lite"/>
    </source>
</evidence>
<dbReference type="Proteomes" id="UP001222325">
    <property type="component" value="Unassembled WGS sequence"/>
</dbReference>